<dbReference type="GO" id="GO:0055091">
    <property type="term" value="P:phospholipid homeostasis"/>
    <property type="evidence" value="ECO:0007669"/>
    <property type="project" value="TreeGrafter"/>
</dbReference>
<dbReference type="EMBL" id="CP012900">
    <property type="protein sequence ID" value="ALJ27760.1"/>
    <property type="molecule type" value="Genomic_DNA"/>
</dbReference>
<gene>
    <name evidence="8" type="primary">lpiA</name>
    <name evidence="8" type="ORF">AOT14_13570</name>
</gene>
<organism evidence="8 9">
    <name type="scientific">Stenotrophomonas acidaminiphila</name>
    <dbReference type="NCBI Taxonomy" id="128780"/>
    <lineage>
        <taxon>Bacteria</taxon>
        <taxon>Pseudomonadati</taxon>
        <taxon>Pseudomonadota</taxon>
        <taxon>Gammaproteobacteria</taxon>
        <taxon>Lysobacterales</taxon>
        <taxon>Lysobacteraceae</taxon>
        <taxon>Stenotrophomonas</taxon>
    </lineage>
</organism>
<dbReference type="PANTHER" id="PTHR34697:SF2">
    <property type="entry name" value="PHOSPHATIDYLGLYCEROL LYSYLTRANSFERASE"/>
    <property type="match status" value="1"/>
</dbReference>
<dbReference type="InterPro" id="IPR024320">
    <property type="entry name" value="LPG_synthase_C"/>
</dbReference>
<feature type="transmembrane region" description="Helical" evidence="6">
    <location>
        <begin position="59"/>
        <end position="81"/>
    </location>
</feature>
<dbReference type="KEGG" id="sacz:AOT14_13570"/>
<name>A0A0S1AY69_9GAMM</name>
<feature type="transmembrane region" description="Helical" evidence="6">
    <location>
        <begin position="335"/>
        <end position="353"/>
    </location>
</feature>
<accession>A0A0S1AY69</accession>
<keyword evidence="5 6" id="KW-0472">Membrane</keyword>
<feature type="transmembrane region" description="Helical" evidence="6">
    <location>
        <begin position="456"/>
        <end position="475"/>
    </location>
</feature>
<proteinExistence type="predicted"/>
<evidence type="ECO:0000313" key="9">
    <source>
        <dbReference type="Proteomes" id="UP000061010"/>
    </source>
</evidence>
<dbReference type="GO" id="GO:0016755">
    <property type="term" value="F:aminoacyltransferase activity"/>
    <property type="evidence" value="ECO:0007669"/>
    <property type="project" value="TreeGrafter"/>
</dbReference>
<evidence type="ECO:0000259" key="7">
    <source>
        <dbReference type="Pfam" id="PF09924"/>
    </source>
</evidence>
<evidence type="ECO:0000256" key="5">
    <source>
        <dbReference type="ARBA" id="ARBA00023136"/>
    </source>
</evidence>
<dbReference type="Pfam" id="PF09924">
    <property type="entry name" value="LPG_synthase_C"/>
    <property type="match status" value="1"/>
</dbReference>
<reference evidence="8 9" key="1">
    <citation type="journal article" date="2015" name="Genome Announc.">
        <title>Complete Genome Sequencing of Stenotrophomonas acidaminiphila ZAC14D2_NAIMI4_2, a Multidrug-Resistant Strain Isolated from Sediments of a Polluted River in Mexico, Uncovers New Antibiotic Resistance Genes and a Novel Class-II Lasso Peptide Biosynthesis Gene Cluster.</title>
        <authorList>
            <person name="Vinuesa P."/>
            <person name="Ochoa-Sanchez L.E."/>
        </authorList>
    </citation>
    <scope>NUCLEOTIDE SEQUENCE [LARGE SCALE GENOMIC DNA]</scope>
    <source>
        <strain evidence="8 9">ZAC14D2_NAIMI4_2</strain>
    </source>
</reference>
<keyword evidence="9" id="KW-1185">Reference proteome</keyword>
<feature type="transmembrane region" description="Helical" evidence="6">
    <location>
        <begin position="135"/>
        <end position="157"/>
    </location>
</feature>
<keyword evidence="4 6" id="KW-1133">Transmembrane helix</keyword>
<keyword evidence="2" id="KW-1003">Cell membrane</keyword>
<dbReference type="AlphaFoldDB" id="A0A0S1AY69"/>
<evidence type="ECO:0000256" key="2">
    <source>
        <dbReference type="ARBA" id="ARBA00022475"/>
    </source>
</evidence>
<feature type="transmembrane region" description="Helical" evidence="6">
    <location>
        <begin position="241"/>
        <end position="261"/>
    </location>
</feature>
<dbReference type="PANTHER" id="PTHR34697">
    <property type="entry name" value="PHOSPHATIDYLGLYCEROL LYSYLTRANSFERASE"/>
    <property type="match status" value="1"/>
</dbReference>
<dbReference type="Proteomes" id="UP000061010">
    <property type="component" value="Chromosome"/>
</dbReference>
<dbReference type="InterPro" id="IPR016181">
    <property type="entry name" value="Acyl_CoA_acyltransferase"/>
</dbReference>
<evidence type="ECO:0000256" key="3">
    <source>
        <dbReference type="ARBA" id="ARBA00022692"/>
    </source>
</evidence>
<keyword evidence="3 6" id="KW-0812">Transmembrane</keyword>
<feature type="transmembrane region" description="Helical" evidence="6">
    <location>
        <begin position="212"/>
        <end position="235"/>
    </location>
</feature>
<dbReference type="InterPro" id="IPR051211">
    <property type="entry name" value="PG_lysyltransferase"/>
</dbReference>
<feature type="transmembrane region" description="Helical" evidence="6">
    <location>
        <begin position="93"/>
        <end position="114"/>
    </location>
</feature>
<evidence type="ECO:0000313" key="8">
    <source>
        <dbReference type="EMBL" id="ALJ27760.1"/>
    </source>
</evidence>
<evidence type="ECO:0000256" key="1">
    <source>
        <dbReference type="ARBA" id="ARBA00004651"/>
    </source>
</evidence>
<feature type="transmembrane region" description="Helical" evidence="6">
    <location>
        <begin position="169"/>
        <end position="191"/>
    </location>
</feature>
<evidence type="ECO:0000256" key="4">
    <source>
        <dbReference type="ARBA" id="ARBA00022989"/>
    </source>
</evidence>
<dbReference type="GO" id="GO:0005886">
    <property type="term" value="C:plasma membrane"/>
    <property type="evidence" value="ECO:0007669"/>
    <property type="project" value="UniProtKB-SubCell"/>
</dbReference>
<dbReference type="OrthoDB" id="145485at2"/>
<feature type="transmembrane region" description="Helical" evidence="6">
    <location>
        <begin position="365"/>
        <end position="384"/>
    </location>
</feature>
<sequence>MVDPAAPPAPATAGWRRFAGVAITLAIMGMALHALAGEFSEHGYRQIRVAMHALSWSQLGLALLLGMASYGCLIGFDAIGLRRANRRLPAGRVAITAFLAHAAGQTLGFAALTGGAIRVRSYGNAGLGLAEIGQVVLMSTLGFVFGAWVLLGLALWLEPGAAALALPLAVSWVRMLGIALLLGFGAMWLLVGAGGRSIGWRRHRVWIPDRRTVLEVTALSLVELGLASAAFYVLLPAQDGVGYIGFVGLYLVAVVAGLLSTVPAGLGVFEWSLLKLLPQVAPAAILAAAVAYRVTYYLVPLFLSTLLAGLAAIRRPLRSGASTAWNVLRPWLPQVIALAVFAVGALLVIDGTLPAPRQRALHAPLPIVETSHLLGSLGGVLLLLIGQGLQRRSHAAWLIALALSVVLPIPAWLRGGHALVALTLPLVAAALWAARREFYRQGALLDEAWSWPWLRNVALVLVATVWLLFFVYSHVEYQNELWWQFATSGNAPRALRALLLVSIVVIVFGLARLLHSTRAPLPLPDAALLEQLRPLLARAHDTQACLAMTGDKAILRSEDGNGFVMMQRYGGSLVSMGDPVGPPDTVRTLIWKFREEADRLGLRPVFYQTGDQHWQTYLDLGLTLVKLGEEAMVSLDGFSLEGSARAELRQAWNKGRRSGLGFRVVPAGDVAALLPALEAISDAWLEEKAGDEKGFSLGSFDPAYLCRFPMALVEAGGRIVAFANLWQAPLAQELSVDLMRHSADAPKGTMDFLFIELFLWGAANGHTRFSLGMAPLTGLAEHRLAGRWNRFANLVARHGERFYGFGGLRRFKSKFAPEWRPRYLAAPGGMHLPAALLDVTRLISLDPRRQSN</sequence>
<feature type="transmembrane region" description="Helical" evidence="6">
    <location>
        <begin position="18"/>
        <end position="39"/>
    </location>
</feature>
<dbReference type="NCBIfam" id="NF033480">
    <property type="entry name" value="bifunc_MprF"/>
    <property type="match status" value="1"/>
</dbReference>
<feature type="domain" description="Phosphatidylglycerol lysyltransferase C-terminal" evidence="7">
    <location>
        <begin position="535"/>
        <end position="825"/>
    </location>
</feature>
<comment type="subcellular location">
    <subcellularLocation>
        <location evidence="1">Cell membrane</location>
        <topology evidence="1">Multi-pass membrane protein</topology>
    </subcellularLocation>
</comment>
<evidence type="ECO:0000256" key="6">
    <source>
        <dbReference type="SAM" id="Phobius"/>
    </source>
</evidence>
<feature type="transmembrane region" description="Helical" evidence="6">
    <location>
        <begin position="396"/>
        <end position="413"/>
    </location>
</feature>
<dbReference type="SUPFAM" id="SSF55729">
    <property type="entry name" value="Acyl-CoA N-acyltransferases (Nat)"/>
    <property type="match status" value="1"/>
</dbReference>
<dbReference type="PATRIC" id="fig|128780.6.peg.1368"/>
<protein>
    <submittedName>
        <fullName evidence="8">Transmembrane low pH inducible protein</fullName>
    </submittedName>
</protein>
<feature type="transmembrane region" description="Helical" evidence="6">
    <location>
        <begin position="495"/>
        <end position="514"/>
    </location>
</feature>